<dbReference type="AlphaFoldDB" id="A0A024FXU0"/>
<dbReference type="STRING" id="65357.A0A024FXU0"/>
<evidence type="ECO:0000256" key="4">
    <source>
        <dbReference type="ARBA" id="ARBA00023125"/>
    </source>
</evidence>
<feature type="region of interest" description="Disordered" evidence="6">
    <location>
        <begin position="224"/>
        <end position="260"/>
    </location>
</feature>
<dbReference type="GO" id="GO:0098505">
    <property type="term" value="F:G-rich strand telomeric DNA binding"/>
    <property type="evidence" value="ECO:0007669"/>
    <property type="project" value="TreeGrafter"/>
</dbReference>
<feature type="domain" description="Telomeric single stranded DNA binding POT1/Cdc13" evidence="7">
    <location>
        <begin position="886"/>
        <end position="1019"/>
    </location>
</feature>
<dbReference type="Pfam" id="PF07842">
    <property type="entry name" value="GCFC"/>
    <property type="match status" value="1"/>
</dbReference>
<dbReference type="SUPFAM" id="SSF50249">
    <property type="entry name" value="Nucleic acid-binding proteins"/>
    <property type="match status" value="1"/>
</dbReference>
<keyword evidence="2" id="KW-0158">Chromosome</keyword>
<evidence type="ECO:0000256" key="2">
    <source>
        <dbReference type="ARBA" id="ARBA00022454"/>
    </source>
</evidence>
<dbReference type="InParanoid" id="A0A024FXU0"/>
<organism evidence="8 9">
    <name type="scientific">Albugo candida</name>
    <dbReference type="NCBI Taxonomy" id="65357"/>
    <lineage>
        <taxon>Eukaryota</taxon>
        <taxon>Sar</taxon>
        <taxon>Stramenopiles</taxon>
        <taxon>Oomycota</taxon>
        <taxon>Peronosporomycetes</taxon>
        <taxon>Albuginales</taxon>
        <taxon>Albuginaceae</taxon>
        <taxon>Albugo</taxon>
    </lineage>
</organism>
<feature type="region of interest" description="Disordered" evidence="6">
    <location>
        <begin position="1"/>
        <end position="35"/>
    </location>
</feature>
<evidence type="ECO:0000313" key="8">
    <source>
        <dbReference type="EMBL" id="CCI39246.1"/>
    </source>
</evidence>
<gene>
    <name evidence="8" type="ORF">BN9_000290</name>
</gene>
<feature type="compositionally biased region" description="Basic and acidic residues" evidence="6">
    <location>
        <begin position="9"/>
        <end position="23"/>
    </location>
</feature>
<dbReference type="PANTHER" id="PTHR14513">
    <property type="entry name" value="PROTECTION OF TELOMERES 1"/>
    <property type="match status" value="1"/>
</dbReference>
<name>A0A024FXU0_9STRA</name>
<evidence type="ECO:0000256" key="3">
    <source>
        <dbReference type="ARBA" id="ARBA00022895"/>
    </source>
</evidence>
<proteinExistence type="predicted"/>
<dbReference type="InterPro" id="IPR011564">
    <property type="entry name" value="Telomer_end-bd_POT1/Cdc13"/>
</dbReference>
<reference evidence="8 9" key="1">
    <citation type="submission" date="2012-05" db="EMBL/GenBank/DDBJ databases">
        <title>Recombination and specialization in a pathogen metapopulation.</title>
        <authorList>
            <person name="Gardiner A."/>
            <person name="Kemen E."/>
            <person name="Schultz-Larsen T."/>
            <person name="MacLean D."/>
            <person name="Van Oosterhout C."/>
            <person name="Jones J.D.G."/>
        </authorList>
    </citation>
    <scope>NUCLEOTIDE SEQUENCE [LARGE SCALE GENOMIC DNA]</scope>
    <source>
        <strain evidence="8 9">Ac Nc2</strain>
    </source>
</reference>
<keyword evidence="9" id="KW-1185">Reference proteome</keyword>
<feature type="coiled-coil region" evidence="5">
    <location>
        <begin position="320"/>
        <end position="354"/>
    </location>
</feature>
<dbReference type="Pfam" id="PF02765">
    <property type="entry name" value="POT1"/>
    <property type="match status" value="1"/>
</dbReference>
<dbReference type="GO" id="GO:0010521">
    <property type="term" value="F:telomerase inhibitor activity"/>
    <property type="evidence" value="ECO:0007669"/>
    <property type="project" value="TreeGrafter"/>
</dbReference>
<protein>
    <recommendedName>
        <fullName evidence="7">Telomeric single stranded DNA binding POT1/Cdc13 domain-containing protein</fullName>
    </recommendedName>
</protein>
<evidence type="ECO:0000259" key="7">
    <source>
        <dbReference type="SMART" id="SM00976"/>
    </source>
</evidence>
<dbReference type="Gene3D" id="2.40.50.140">
    <property type="entry name" value="Nucleic acid-binding proteins"/>
    <property type="match status" value="1"/>
</dbReference>
<dbReference type="EMBL" id="CAIX01000001">
    <property type="protein sequence ID" value="CCI39246.1"/>
    <property type="molecule type" value="Genomic_DNA"/>
</dbReference>
<dbReference type="Proteomes" id="UP000053237">
    <property type="component" value="Unassembled WGS sequence"/>
</dbReference>
<feature type="compositionally biased region" description="Basic residues" evidence="6">
    <location>
        <begin position="224"/>
        <end position="235"/>
    </location>
</feature>
<dbReference type="GO" id="GO:0000783">
    <property type="term" value="C:nuclear telomere cap complex"/>
    <property type="evidence" value="ECO:0007669"/>
    <property type="project" value="TreeGrafter"/>
</dbReference>
<accession>A0A024FXU0</accession>
<comment type="caution">
    <text evidence="8">The sequence shown here is derived from an EMBL/GenBank/DDBJ whole genome shotgun (WGS) entry which is preliminary data.</text>
</comment>
<evidence type="ECO:0000256" key="1">
    <source>
        <dbReference type="ARBA" id="ARBA00004574"/>
    </source>
</evidence>
<dbReference type="GO" id="GO:0032210">
    <property type="term" value="P:regulation of telomere maintenance via telomerase"/>
    <property type="evidence" value="ECO:0007669"/>
    <property type="project" value="TreeGrafter"/>
</dbReference>
<evidence type="ECO:0000256" key="5">
    <source>
        <dbReference type="SAM" id="Coils"/>
    </source>
</evidence>
<evidence type="ECO:0000313" key="9">
    <source>
        <dbReference type="Proteomes" id="UP000053237"/>
    </source>
</evidence>
<dbReference type="CDD" id="cd04497">
    <property type="entry name" value="hPOT1_OB1_like"/>
    <property type="match status" value="1"/>
</dbReference>
<evidence type="ECO:0000256" key="6">
    <source>
        <dbReference type="SAM" id="MobiDB-lite"/>
    </source>
</evidence>
<dbReference type="InterPro" id="IPR028389">
    <property type="entry name" value="POT1"/>
</dbReference>
<keyword evidence="3" id="KW-0779">Telomere</keyword>
<dbReference type="InterPro" id="IPR012340">
    <property type="entry name" value="NA-bd_OB-fold"/>
</dbReference>
<feature type="compositionally biased region" description="Basic and acidic residues" evidence="6">
    <location>
        <begin position="244"/>
        <end position="257"/>
    </location>
</feature>
<keyword evidence="5" id="KW-0175">Coiled coil</keyword>
<sequence length="1269" mass="145669">MFRVKKKKANENSRKSKDLKAEVNDDVSLTEEGKKACEDEAMNYLNPSEPHEKNPNDEHNEILQAVQEQQILSHRKRISTKMKRFAYSNRTNHEKNTNKNSSIVEEHVIRKKTLLSFIDENSECPKKRKRKKMRSVEIKISDTTVTEECDVSDSEVARNDYSLEGIEALRREQKLAPSTFMESTHGGNEEVVLNGEDGDYLMEKSCTEKETAQPEISEEYIPLHSRKPNPAKNKNRVNFGPFHTDYRSEDNSRRTASEEPIEEISDHELELDQESRAWEDELIRRGGHHKVPATKSDNTRDWENYPKKERISSLSVREATEKVRRLYNESLARIDQYERELVRSETEKNSHEKDLISKKNESVARNEELDFFQGMKNFVSGLCFCLRDKAPIINETATAVIDRRSQRWKSIQHEAQIMREAAITYMVAQLQVPKEHFMQNTNVCISSSEMSVDQLLDYYRKGCKDEGLHVSEKCDISTERNAIFDDVISEFCDLNTVCSRFREWRDRFPQVYEDTYCRMILPKLYSPYVAAELLSWDPLAVASTCKSVSTHWSFLNDFQWLQILRNGSSVEVHEAIEDSDQKVLHEIISGVVLPKIKLSITQYAVPYSRLHGKSMQYLIQGISAIWKDNLQPLEELLLLWVKKICDCATEVDLVQIDTSALAADDSELVTQYTVYQLERYMSLIENGIDVIQSLSIFDTKVEQDSIANRSVIDSLRPLFKVLSEYIARIEEKQNVSFLADVKFSLEKIRRGLSAINVNSKAHEYLYKIQLKGHGLMLLPWLADEDSQEPQSCVVVAERSLLRKIHEFWKTRERTLSLPRGSSVELSYQEPLRVKGSDQVRYLPETIIRAHELGATSCCTSSDNTKNTWDRGKRTLRDADINDTYVYTNLSDLSSGLANVFGVVVNMVLPRKSAGKDIHMHVHITDESCPKRQDALLVLVFYRTLEQMPRVLYVGDVIRFHRLKIQQYDGRLQGVCYHATRFLVSRVNSEGNVQQSTSSEHWTYSLSDEVRIRQLVEWAKSSFRDDTSLPPNCTSPPTPLDQISCFQSFVDVVVRVLHVEMPTDNQPCAVLLVHDGTGHSACTDDAIIEQLIASKIDIPGNGMIMRLQIDSRWETLTLFGFTKELCRYWCRFRNLAITASNAGEPFFELHFREASSLLLVPEFDPDVQLRVDAMQKATCDLDESDHITTRIPCRVTEHVPITSLYQVQQSTTIPKKYHCLVQVVGITPQEIVDIAKPSASDCGDFVYMFVLHLQDESGSLDAIVYGRDAV</sequence>
<keyword evidence="4" id="KW-0238">DNA-binding</keyword>
<dbReference type="InterPro" id="IPR022783">
    <property type="entry name" value="GCFC_dom"/>
</dbReference>
<dbReference type="PANTHER" id="PTHR14513:SF0">
    <property type="entry name" value="PROTECTION OF TELOMERES PROTEIN 1"/>
    <property type="match status" value="1"/>
</dbReference>
<comment type="subcellular location">
    <subcellularLocation>
        <location evidence="1">Chromosome</location>
        <location evidence="1">Telomere</location>
    </subcellularLocation>
</comment>
<dbReference type="SMART" id="SM00976">
    <property type="entry name" value="Telo_bind"/>
    <property type="match status" value="1"/>
</dbReference>
<dbReference type="GO" id="GO:0016233">
    <property type="term" value="P:telomere capping"/>
    <property type="evidence" value="ECO:0007669"/>
    <property type="project" value="TreeGrafter"/>
</dbReference>
<dbReference type="OrthoDB" id="2186770at2759"/>